<feature type="transmembrane region" description="Helical" evidence="1">
    <location>
        <begin position="6"/>
        <end position="29"/>
    </location>
</feature>
<sequence length="362" mass="40695">MSFRTTSFNFEVASCILGTIFNALLLWVAGRSTKKSVVFSEFSKIVKVNVAFDVYLIVSTISSGAQIDTQGGYFFMVDGYDRRGMPPLANIMFGCLWCSSIGFAALYGALPMYFRYVTFCKEETVSTVRIFFWIMAVVLTAVWNSSWALHSACDNLHQTENLTKLLDRDFWALPDGEMPFVSVVSLTNLGGLMFAASCTVSFTFATSFGFYLVMKIRARLDEISKSALSDKTKRLQAQMNRMIIFQLVVTVVLGQLPVILTAGQMLAKTNLPSEFNIIVGCMDPLLPVVNPIADILFVDAYRRQLFSLPRRIWSRHSVGDTSTELDKTKRRLSVLAIKHIPKTSYIYSLFTKWERTETGVSN</sequence>
<evidence type="ECO:0000313" key="2">
    <source>
        <dbReference type="EMBL" id="CAD5233378.1"/>
    </source>
</evidence>
<organism evidence="2 3">
    <name type="scientific">Bursaphelenchus xylophilus</name>
    <name type="common">Pinewood nematode worm</name>
    <name type="synonym">Aphelenchoides xylophilus</name>
    <dbReference type="NCBI Taxonomy" id="6326"/>
    <lineage>
        <taxon>Eukaryota</taxon>
        <taxon>Metazoa</taxon>
        <taxon>Ecdysozoa</taxon>
        <taxon>Nematoda</taxon>
        <taxon>Chromadorea</taxon>
        <taxon>Rhabditida</taxon>
        <taxon>Tylenchina</taxon>
        <taxon>Tylenchomorpha</taxon>
        <taxon>Aphelenchoidea</taxon>
        <taxon>Aphelenchoididae</taxon>
        <taxon>Bursaphelenchus</taxon>
    </lineage>
</organism>
<feature type="transmembrane region" description="Helical" evidence="1">
    <location>
        <begin position="243"/>
        <end position="265"/>
    </location>
</feature>
<dbReference type="PANTHER" id="PTHR22943:SF248">
    <property type="entry name" value="SEVEN TM RECEPTOR"/>
    <property type="match status" value="1"/>
</dbReference>
<dbReference type="InterPro" id="IPR019428">
    <property type="entry name" value="7TM_GPCR_serpentine_rcpt_Str"/>
</dbReference>
<evidence type="ECO:0000313" key="3">
    <source>
        <dbReference type="Proteomes" id="UP000659654"/>
    </source>
</evidence>
<name>A0A7I8X3T1_BURXY</name>
<dbReference type="SUPFAM" id="SSF81321">
    <property type="entry name" value="Family A G protein-coupled receptor-like"/>
    <property type="match status" value="1"/>
</dbReference>
<feature type="transmembrane region" description="Helical" evidence="1">
    <location>
        <begin position="130"/>
        <end position="149"/>
    </location>
</feature>
<keyword evidence="1" id="KW-0812">Transmembrane</keyword>
<feature type="transmembrane region" description="Helical" evidence="1">
    <location>
        <begin position="87"/>
        <end position="110"/>
    </location>
</feature>
<dbReference type="Proteomes" id="UP000582659">
    <property type="component" value="Unassembled WGS sequence"/>
</dbReference>
<dbReference type="AlphaFoldDB" id="A0A7I8X3T1"/>
<reference evidence="2" key="1">
    <citation type="submission" date="2020-09" db="EMBL/GenBank/DDBJ databases">
        <authorList>
            <person name="Kikuchi T."/>
        </authorList>
    </citation>
    <scope>NUCLEOTIDE SEQUENCE</scope>
    <source>
        <strain evidence="2">Ka4C1</strain>
    </source>
</reference>
<dbReference type="EMBL" id="CAJFCV020000006">
    <property type="protein sequence ID" value="CAG9128385.1"/>
    <property type="molecule type" value="Genomic_DNA"/>
</dbReference>
<gene>
    <name evidence="2" type="ORF">BXYJ_LOCUS13469</name>
</gene>
<keyword evidence="3" id="KW-1185">Reference proteome</keyword>
<dbReference type="OrthoDB" id="5859135at2759"/>
<evidence type="ECO:0000256" key="1">
    <source>
        <dbReference type="SAM" id="Phobius"/>
    </source>
</evidence>
<dbReference type="Pfam" id="PF10326">
    <property type="entry name" value="7TM_GPCR_Str"/>
    <property type="match status" value="1"/>
</dbReference>
<dbReference type="PANTHER" id="PTHR22943">
    <property type="entry name" value="7-TRANSMEMBRANE DOMAIN RECEPTOR C.ELEGANS"/>
    <property type="match status" value="1"/>
</dbReference>
<proteinExistence type="predicted"/>
<feature type="transmembrane region" description="Helical" evidence="1">
    <location>
        <begin position="192"/>
        <end position="213"/>
    </location>
</feature>
<dbReference type="EMBL" id="CAJFDI010000006">
    <property type="protein sequence ID" value="CAD5233378.1"/>
    <property type="molecule type" value="Genomic_DNA"/>
</dbReference>
<protein>
    <submittedName>
        <fullName evidence="2">(pine wood nematode) hypothetical protein</fullName>
    </submittedName>
</protein>
<keyword evidence="1" id="KW-1133">Transmembrane helix</keyword>
<accession>A0A7I8X3T1</accession>
<dbReference type="Proteomes" id="UP000659654">
    <property type="component" value="Unassembled WGS sequence"/>
</dbReference>
<keyword evidence="1" id="KW-0472">Membrane</keyword>
<comment type="caution">
    <text evidence="2">The sequence shown here is derived from an EMBL/GenBank/DDBJ whole genome shotgun (WGS) entry which is preliminary data.</text>
</comment>